<feature type="compositionally biased region" description="Polar residues" evidence="1">
    <location>
        <begin position="115"/>
        <end position="124"/>
    </location>
</feature>
<dbReference type="AlphaFoldDB" id="A0A9P7B5M4"/>
<name>A0A9P7B5M4_RHOMI</name>
<reference evidence="2 3" key="1">
    <citation type="submission" date="2020-11" db="EMBL/GenBank/DDBJ databases">
        <title>Kefir isolates.</title>
        <authorList>
            <person name="Marcisauskas S."/>
            <person name="Kim Y."/>
            <person name="Blasche S."/>
        </authorList>
    </citation>
    <scope>NUCLEOTIDE SEQUENCE [LARGE SCALE GENOMIC DNA]</scope>
    <source>
        <strain evidence="2 3">KR</strain>
    </source>
</reference>
<comment type="caution">
    <text evidence="2">The sequence shown here is derived from an EMBL/GenBank/DDBJ whole genome shotgun (WGS) entry which is preliminary data.</text>
</comment>
<organism evidence="2 3">
    <name type="scientific">Rhodotorula mucilaginosa</name>
    <name type="common">Yeast</name>
    <name type="synonym">Rhodotorula rubra</name>
    <dbReference type="NCBI Taxonomy" id="5537"/>
    <lineage>
        <taxon>Eukaryota</taxon>
        <taxon>Fungi</taxon>
        <taxon>Dikarya</taxon>
        <taxon>Basidiomycota</taxon>
        <taxon>Pucciniomycotina</taxon>
        <taxon>Microbotryomycetes</taxon>
        <taxon>Sporidiobolales</taxon>
        <taxon>Sporidiobolaceae</taxon>
        <taxon>Rhodotorula</taxon>
    </lineage>
</organism>
<dbReference type="OrthoDB" id="2530396at2759"/>
<feature type="compositionally biased region" description="Polar residues" evidence="1">
    <location>
        <begin position="13"/>
        <end position="29"/>
    </location>
</feature>
<dbReference type="Proteomes" id="UP000777482">
    <property type="component" value="Unassembled WGS sequence"/>
</dbReference>
<dbReference type="EMBL" id="PUHQ01000048">
    <property type="protein sequence ID" value="KAG0660027.1"/>
    <property type="molecule type" value="Genomic_DNA"/>
</dbReference>
<keyword evidence="3" id="KW-1185">Reference proteome</keyword>
<feature type="region of interest" description="Disordered" evidence="1">
    <location>
        <begin position="86"/>
        <end position="189"/>
    </location>
</feature>
<protein>
    <submittedName>
        <fullName evidence="2">Uncharacterized protein</fullName>
    </submittedName>
</protein>
<evidence type="ECO:0000313" key="2">
    <source>
        <dbReference type="EMBL" id="KAG0660027.1"/>
    </source>
</evidence>
<gene>
    <name evidence="2" type="ORF">C6P46_004832</name>
</gene>
<accession>A0A9P7B5M4</accession>
<evidence type="ECO:0000256" key="1">
    <source>
        <dbReference type="SAM" id="MobiDB-lite"/>
    </source>
</evidence>
<feature type="region of interest" description="Disordered" evidence="1">
    <location>
        <begin position="1"/>
        <end position="35"/>
    </location>
</feature>
<sequence>MANAAQQRIRIPTFQSPTSQAKTPAATQSRAEERAARIKVQGNNNWASLSVLAEVGPQNLSHLLENRRQFESEPVEQVAKAVYRRPAKVAVEPGHNDGARDGPVPSLERPEISRPASSTTQSSEPRSRKAADIVNPRADEPVTETLRSNPRSPRKRARVVASGEPPRQSVERIGAIYRHGRKLDDHAPH</sequence>
<evidence type="ECO:0000313" key="3">
    <source>
        <dbReference type="Proteomes" id="UP000777482"/>
    </source>
</evidence>
<proteinExistence type="predicted"/>